<comment type="caution">
    <text evidence="2">The sequence shown here is derived from an EMBL/GenBank/DDBJ whole genome shotgun (WGS) entry which is preliminary data.</text>
</comment>
<dbReference type="Proteomes" id="UP001314170">
    <property type="component" value="Unassembled WGS sequence"/>
</dbReference>
<feature type="compositionally biased region" description="Polar residues" evidence="1">
    <location>
        <begin position="25"/>
        <end position="38"/>
    </location>
</feature>
<name>A0AAV1RXS6_9ROSI</name>
<protein>
    <submittedName>
        <fullName evidence="2">Uncharacterized protein</fullName>
    </submittedName>
</protein>
<sequence>MIKKKLLGSHGWSSDLSGLEEIELPTSTSSDGGSTIRTNPCDGQMSHLKEKKSK</sequence>
<dbReference type="AlphaFoldDB" id="A0AAV1RXS6"/>
<evidence type="ECO:0000313" key="3">
    <source>
        <dbReference type="Proteomes" id="UP001314170"/>
    </source>
</evidence>
<gene>
    <name evidence="2" type="ORF">DCAF_LOCUS15354</name>
</gene>
<organism evidence="2 3">
    <name type="scientific">Dovyalis caffra</name>
    <dbReference type="NCBI Taxonomy" id="77055"/>
    <lineage>
        <taxon>Eukaryota</taxon>
        <taxon>Viridiplantae</taxon>
        <taxon>Streptophyta</taxon>
        <taxon>Embryophyta</taxon>
        <taxon>Tracheophyta</taxon>
        <taxon>Spermatophyta</taxon>
        <taxon>Magnoliopsida</taxon>
        <taxon>eudicotyledons</taxon>
        <taxon>Gunneridae</taxon>
        <taxon>Pentapetalae</taxon>
        <taxon>rosids</taxon>
        <taxon>fabids</taxon>
        <taxon>Malpighiales</taxon>
        <taxon>Salicaceae</taxon>
        <taxon>Flacourtieae</taxon>
        <taxon>Dovyalis</taxon>
    </lineage>
</organism>
<accession>A0AAV1RXS6</accession>
<proteinExistence type="predicted"/>
<keyword evidence="3" id="KW-1185">Reference proteome</keyword>
<feature type="region of interest" description="Disordered" evidence="1">
    <location>
        <begin position="23"/>
        <end position="54"/>
    </location>
</feature>
<evidence type="ECO:0000313" key="2">
    <source>
        <dbReference type="EMBL" id="CAK7340273.1"/>
    </source>
</evidence>
<dbReference type="EMBL" id="CAWUPB010001159">
    <property type="protein sequence ID" value="CAK7340273.1"/>
    <property type="molecule type" value="Genomic_DNA"/>
</dbReference>
<evidence type="ECO:0000256" key="1">
    <source>
        <dbReference type="SAM" id="MobiDB-lite"/>
    </source>
</evidence>
<reference evidence="2 3" key="1">
    <citation type="submission" date="2024-01" db="EMBL/GenBank/DDBJ databases">
        <authorList>
            <person name="Waweru B."/>
        </authorList>
    </citation>
    <scope>NUCLEOTIDE SEQUENCE [LARGE SCALE GENOMIC DNA]</scope>
</reference>